<organism evidence="2 3">
    <name type="scientific">Culex pipiens pipiens</name>
    <name type="common">Northern house mosquito</name>
    <dbReference type="NCBI Taxonomy" id="38569"/>
    <lineage>
        <taxon>Eukaryota</taxon>
        <taxon>Metazoa</taxon>
        <taxon>Ecdysozoa</taxon>
        <taxon>Arthropoda</taxon>
        <taxon>Hexapoda</taxon>
        <taxon>Insecta</taxon>
        <taxon>Pterygota</taxon>
        <taxon>Neoptera</taxon>
        <taxon>Endopterygota</taxon>
        <taxon>Diptera</taxon>
        <taxon>Nematocera</taxon>
        <taxon>Culicoidea</taxon>
        <taxon>Culicidae</taxon>
        <taxon>Culicinae</taxon>
        <taxon>Culicini</taxon>
        <taxon>Culex</taxon>
        <taxon>Culex</taxon>
    </lineage>
</organism>
<comment type="caution">
    <text evidence="2">The sequence shown here is derived from an EMBL/GenBank/DDBJ whole genome shotgun (WGS) entry which is preliminary data.</text>
</comment>
<feature type="compositionally biased region" description="Basic residues" evidence="1">
    <location>
        <begin position="19"/>
        <end position="28"/>
    </location>
</feature>
<dbReference type="AlphaFoldDB" id="A0ABD1CPL5"/>
<gene>
    <name evidence="2" type="ORF">pipiens_000579</name>
</gene>
<dbReference type="EMBL" id="JBEHCU010010739">
    <property type="protein sequence ID" value="KAL1377784.1"/>
    <property type="molecule type" value="Genomic_DNA"/>
</dbReference>
<evidence type="ECO:0000313" key="2">
    <source>
        <dbReference type="EMBL" id="KAL1377784.1"/>
    </source>
</evidence>
<proteinExistence type="predicted"/>
<feature type="region of interest" description="Disordered" evidence="1">
    <location>
        <begin position="1"/>
        <end position="49"/>
    </location>
</feature>
<reference evidence="2 3" key="1">
    <citation type="submission" date="2024-05" db="EMBL/GenBank/DDBJ databases">
        <title>Culex pipiens pipiens assembly and annotation.</title>
        <authorList>
            <person name="Alout H."/>
            <person name="Durand T."/>
        </authorList>
    </citation>
    <scope>NUCLEOTIDE SEQUENCE [LARGE SCALE GENOMIC DNA]</scope>
    <source>
        <strain evidence="2">HA-2024</strain>
        <tissue evidence="2">Whole body</tissue>
    </source>
</reference>
<sequence>SLLLPQREPGSLVPSFFPPKRRRRHRHGGRSEPKCEDSGGQTPEFHEQY</sequence>
<name>A0ABD1CPL5_CULPP</name>
<evidence type="ECO:0000313" key="3">
    <source>
        <dbReference type="Proteomes" id="UP001562425"/>
    </source>
</evidence>
<accession>A0ABD1CPL5</accession>
<protein>
    <submittedName>
        <fullName evidence="2">Uncharacterized protein</fullName>
    </submittedName>
</protein>
<keyword evidence="3" id="KW-1185">Reference proteome</keyword>
<dbReference type="Proteomes" id="UP001562425">
    <property type="component" value="Unassembled WGS sequence"/>
</dbReference>
<feature type="non-terminal residue" evidence="2">
    <location>
        <position position="1"/>
    </location>
</feature>
<feature type="non-terminal residue" evidence="2">
    <location>
        <position position="49"/>
    </location>
</feature>
<evidence type="ECO:0000256" key="1">
    <source>
        <dbReference type="SAM" id="MobiDB-lite"/>
    </source>
</evidence>